<keyword evidence="2" id="KW-1185">Reference proteome</keyword>
<accession>M1DJT2</accession>
<reference evidence="2" key="1">
    <citation type="journal article" date="2011" name="Nature">
        <title>Genome sequence and analysis of the tuber crop potato.</title>
        <authorList>
            <consortium name="The Potato Genome Sequencing Consortium"/>
        </authorList>
    </citation>
    <scope>NUCLEOTIDE SEQUENCE [LARGE SCALE GENOMIC DNA]</scope>
    <source>
        <strain evidence="2">cv. DM1-3 516 R44</strain>
    </source>
</reference>
<protein>
    <submittedName>
        <fullName evidence="1">Uncharacterized protein</fullName>
    </submittedName>
</protein>
<evidence type="ECO:0000313" key="1">
    <source>
        <dbReference type="EnsemblPlants" id="PGSC0003DMT400090165"/>
    </source>
</evidence>
<dbReference type="EnsemblPlants" id="PGSC0003DMT400090165">
    <property type="protein sequence ID" value="PGSC0003DMT400090165"/>
    <property type="gene ID" value="PGSC0003DMG400039736"/>
</dbReference>
<dbReference type="AlphaFoldDB" id="M1DJT2"/>
<proteinExistence type="predicted"/>
<dbReference type="HOGENOM" id="CLU_2188620_0_0_1"/>
<dbReference type="InParanoid" id="M1DJT2"/>
<dbReference type="Proteomes" id="UP000011115">
    <property type="component" value="Unassembled WGS sequence"/>
</dbReference>
<organism evidence="1 2">
    <name type="scientific">Solanum tuberosum</name>
    <name type="common">Potato</name>
    <dbReference type="NCBI Taxonomy" id="4113"/>
    <lineage>
        <taxon>Eukaryota</taxon>
        <taxon>Viridiplantae</taxon>
        <taxon>Streptophyta</taxon>
        <taxon>Embryophyta</taxon>
        <taxon>Tracheophyta</taxon>
        <taxon>Spermatophyta</taxon>
        <taxon>Magnoliopsida</taxon>
        <taxon>eudicotyledons</taxon>
        <taxon>Gunneridae</taxon>
        <taxon>Pentapetalae</taxon>
        <taxon>asterids</taxon>
        <taxon>lamiids</taxon>
        <taxon>Solanales</taxon>
        <taxon>Solanaceae</taxon>
        <taxon>Solanoideae</taxon>
        <taxon>Solaneae</taxon>
        <taxon>Solanum</taxon>
    </lineage>
</organism>
<evidence type="ECO:0000313" key="2">
    <source>
        <dbReference type="Proteomes" id="UP000011115"/>
    </source>
</evidence>
<name>M1DJT2_SOLTU</name>
<dbReference type="Gramene" id="PGSC0003DMT400090165">
    <property type="protein sequence ID" value="PGSC0003DMT400090165"/>
    <property type="gene ID" value="PGSC0003DMG400039736"/>
</dbReference>
<reference evidence="1" key="2">
    <citation type="submission" date="2015-06" db="UniProtKB">
        <authorList>
            <consortium name="EnsemblPlants"/>
        </authorList>
    </citation>
    <scope>IDENTIFICATION</scope>
    <source>
        <strain evidence="1">DM1-3 516 R44</strain>
    </source>
</reference>
<dbReference type="PaxDb" id="4113-PGSC0003DMT400090165"/>
<sequence length="109" mass="12827">MKDRYDIMLRVRIVLIALSHLHQRLAFGVREDYVNLLSKPQFYITHNYWSDPMRILKWKSNFDLEEETTTAIVWISLPALPPNFLGKEHVFSMAATTVVQEYKSEGVQE</sequence>